<feature type="region of interest" description="Disordered" evidence="1">
    <location>
        <begin position="238"/>
        <end position="270"/>
    </location>
</feature>
<keyword evidence="3" id="KW-1185">Reference proteome</keyword>
<gene>
    <name evidence="2" type="ORF">PHYPSEUDO_007613</name>
</gene>
<accession>A0A8T1VFZ6</accession>
<comment type="caution">
    <text evidence="2">The sequence shown here is derived from an EMBL/GenBank/DDBJ whole genome shotgun (WGS) entry which is preliminary data.</text>
</comment>
<evidence type="ECO:0000256" key="1">
    <source>
        <dbReference type="SAM" id="MobiDB-lite"/>
    </source>
</evidence>
<dbReference type="EMBL" id="JAGDFM010000304">
    <property type="protein sequence ID" value="KAG7380227.1"/>
    <property type="molecule type" value="Genomic_DNA"/>
</dbReference>
<sequence>MRWVLDNGKRADLETAVRDDGDIYLRPAQFGNLDMLKFLFERDVMADPVPVLQTAVAYGHLHIFEWLHDVKGVTDAAGGFVLGHFTKYGVIWKHFTFPTFSDKIRSPPCDPTIDSWRYKTIANEVYKCEVSVASGIGHVMTYASASSAAQRWFTGREPLKITGRTSTRSAASDGKPEWRKTRGAAEVTKIDGKRATRDLRRTFHRVMVGDLRSGSFLERPTGDSSDVGSRWPVYVPDPRTKIAIQDPDPDPDQGPDRDPDPGPDPRFTSTWDAQAQQVDGYAMGGCESFK</sequence>
<organism evidence="2 3">
    <name type="scientific">Phytophthora pseudosyringae</name>
    <dbReference type="NCBI Taxonomy" id="221518"/>
    <lineage>
        <taxon>Eukaryota</taxon>
        <taxon>Sar</taxon>
        <taxon>Stramenopiles</taxon>
        <taxon>Oomycota</taxon>
        <taxon>Peronosporomycetes</taxon>
        <taxon>Peronosporales</taxon>
        <taxon>Peronosporaceae</taxon>
        <taxon>Phytophthora</taxon>
    </lineage>
</organism>
<evidence type="ECO:0000313" key="3">
    <source>
        <dbReference type="Proteomes" id="UP000694044"/>
    </source>
</evidence>
<dbReference type="AlphaFoldDB" id="A0A8T1VFZ6"/>
<evidence type="ECO:0008006" key="4">
    <source>
        <dbReference type="Google" id="ProtNLM"/>
    </source>
</evidence>
<feature type="region of interest" description="Disordered" evidence="1">
    <location>
        <begin position="214"/>
        <end position="233"/>
    </location>
</feature>
<protein>
    <recommendedName>
        <fullName evidence="4">Ankyrin repeat protein</fullName>
    </recommendedName>
</protein>
<reference evidence="2" key="1">
    <citation type="submission" date="2021-02" db="EMBL/GenBank/DDBJ databases">
        <authorList>
            <person name="Palmer J.M."/>
        </authorList>
    </citation>
    <scope>NUCLEOTIDE SEQUENCE</scope>
    <source>
        <strain evidence="2">SCRP734</strain>
    </source>
</reference>
<dbReference type="Proteomes" id="UP000694044">
    <property type="component" value="Unassembled WGS sequence"/>
</dbReference>
<name>A0A8T1VFZ6_9STRA</name>
<evidence type="ECO:0000313" key="2">
    <source>
        <dbReference type="EMBL" id="KAG7380227.1"/>
    </source>
</evidence>
<proteinExistence type="predicted"/>